<dbReference type="RefSeq" id="WP_076467119.1">
    <property type="nucleotide sequence ID" value="NZ_JAPZVI010000018.1"/>
</dbReference>
<name>A0A9X3L183_ALCXX</name>
<dbReference type="EMBL" id="JAPZVI010000018">
    <property type="protein sequence ID" value="MCZ8403806.1"/>
    <property type="molecule type" value="Genomic_DNA"/>
</dbReference>
<sequence length="186" mass="20287">MANTDQQRIHGNEAASRSRRRVILGAAALAAATLLPALPAFAHHGWPGFDTDRLIYVAGTVSSEGVWGNPHSLFDITVDSNLPARTPTLTIPKELQQPEDSTRVNAAPSYKGSRKELKIIIAPPAWSGRWGLDRPLRIGERVQAVGYINRTDDGLFRPVVFWYGPDAVPVNQVLGNTLPVRAPLPK</sequence>
<dbReference type="PROSITE" id="PS51318">
    <property type="entry name" value="TAT"/>
    <property type="match status" value="1"/>
</dbReference>
<protein>
    <submittedName>
        <fullName evidence="1">DUF6152 family protein</fullName>
    </submittedName>
</protein>
<dbReference type="Pfam" id="PF19649">
    <property type="entry name" value="DUF6152"/>
    <property type="match status" value="1"/>
</dbReference>
<dbReference type="InterPro" id="IPR046150">
    <property type="entry name" value="DUF6152"/>
</dbReference>
<proteinExistence type="predicted"/>
<reference evidence="1" key="1">
    <citation type="submission" date="2022-12" db="EMBL/GenBank/DDBJ databases">
        <authorList>
            <person name="Voronina O.L."/>
            <person name="Kunda M.S."/>
            <person name="Ryzhova N."/>
            <person name="Aksenova E.I."/>
        </authorList>
    </citation>
    <scope>NUCLEOTIDE SEQUENCE</scope>
    <source>
        <strain evidence="1">SCCH136:Ach223948</strain>
    </source>
</reference>
<evidence type="ECO:0000313" key="1">
    <source>
        <dbReference type="EMBL" id="MCZ8403806.1"/>
    </source>
</evidence>
<organism evidence="1 2">
    <name type="scientific">Alcaligenes xylosoxydans xylosoxydans</name>
    <name type="common">Achromobacter xylosoxidans</name>
    <dbReference type="NCBI Taxonomy" id="85698"/>
    <lineage>
        <taxon>Bacteria</taxon>
        <taxon>Pseudomonadati</taxon>
        <taxon>Pseudomonadota</taxon>
        <taxon>Betaproteobacteria</taxon>
        <taxon>Burkholderiales</taxon>
        <taxon>Alcaligenaceae</taxon>
        <taxon>Achromobacter</taxon>
    </lineage>
</organism>
<dbReference type="InterPro" id="IPR006311">
    <property type="entry name" value="TAT_signal"/>
</dbReference>
<dbReference type="Proteomes" id="UP001141992">
    <property type="component" value="Unassembled WGS sequence"/>
</dbReference>
<evidence type="ECO:0000313" key="2">
    <source>
        <dbReference type="Proteomes" id="UP001141992"/>
    </source>
</evidence>
<gene>
    <name evidence="1" type="ORF">O9570_20290</name>
</gene>
<comment type="caution">
    <text evidence="1">The sequence shown here is derived from an EMBL/GenBank/DDBJ whole genome shotgun (WGS) entry which is preliminary data.</text>
</comment>
<accession>A0A9X3L183</accession>
<dbReference type="AlphaFoldDB" id="A0A9X3L183"/>